<comment type="caution">
    <text evidence="2">The sequence shown here is derived from an EMBL/GenBank/DDBJ whole genome shotgun (WGS) entry which is preliminary data.</text>
</comment>
<feature type="region of interest" description="Disordered" evidence="1">
    <location>
        <begin position="48"/>
        <end position="72"/>
    </location>
</feature>
<feature type="compositionally biased region" description="Acidic residues" evidence="1">
    <location>
        <begin position="54"/>
        <end position="71"/>
    </location>
</feature>
<name>A0AAN6M9B4_9PLEO</name>
<keyword evidence="3" id="KW-1185">Reference proteome</keyword>
<accession>A0AAN6M9B4</accession>
<dbReference type="EMBL" id="WVTA01000001">
    <property type="protein sequence ID" value="KAK3216886.1"/>
    <property type="molecule type" value="Genomic_DNA"/>
</dbReference>
<evidence type="ECO:0000313" key="2">
    <source>
        <dbReference type="EMBL" id="KAK3216886.1"/>
    </source>
</evidence>
<feature type="region of interest" description="Disordered" evidence="1">
    <location>
        <begin position="104"/>
        <end position="149"/>
    </location>
</feature>
<protein>
    <submittedName>
        <fullName evidence="2">Uncharacterized protein</fullName>
    </submittedName>
</protein>
<proteinExistence type="predicted"/>
<reference evidence="2 3" key="1">
    <citation type="submission" date="2021-02" db="EMBL/GenBank/DDBJ databases">
        <title>Genome assembly of Pseudopithomyces chartarum.</title>
        <authorList>
            <person name="Jauregui R."/>
            <person name="Singh J."/>
            <person name="Voisey C."/>
        </authorList>
    </citation>
    <scope>NUCLEOTIDE SEQUENCE [LARGE SCALE GENOMIC DNA]</scope>
    <source>
        <strain evidence="2 3">AGR01</strain>
    </source>
</reference>
<dbReference type="Proteomes" id="UP001280581">
    <property type="component" value="Unassembled WGS sequence"/>
</dbReference>
<sequence length="230" mass="25501">MMERVEASVGNCSHKELKKMHGIDKAKAEIIIGAVVDLFRDFVNERQEANNEPVQEEGSDENEEEDDDETDADRALEDTLAADSHAQGYTSLPSKKITGLFTDRSLRNQKTPSQVNSQTVRAKKPTASMVTATRRTPAMPKESASTNVTNKLKSIRQKDPKVSRILLNPVMAPEKRRDTEVYQVIVCRVTETGEPNITTHRVPAGTYTLGLPNNALGMIPTVEEYFAFGP</sequence>
<evidence type="ECO:0000313" key="3">
    <source>
        <dbReference type="Proteomes" id="UP001280581"/>
    </source>
</evidence>
<organism evidence="2 3">
    <name type="scientific">Pseudopithomyces chartarum</name>
    <dbReference type="NCBI Taxonomy" id="1892770"/>
    <lineage>
        <taxon>Eukaryota</taxon>
        <taxon>Fungi</taxon>
        <taxon>Dikarya</taxon>
        <taxon>Ascomycota</taxon>
        <taxon>Pezizomycotina</taxon>
        <taxon>Dothideomycetes</taxon>
        <taxon>Pleosporomycetidae</taxon>
        <taxon>Pleosporales</taxon>
        <taxon>Massarineae</taxon>
        <taxon>Didymosphaeriaceae</taxon>
        <taxon>Pseudopithomyces</taxon>
    </lineage>
</organism>
<feature type="compositionally biased region" description="Polar residues" evidence="1">
    <location>
        <begin position="108"/>
        <end position="120"/>
    </location>
</feature>
<dbReference type="AlphaFoldDB" id="A0AAN6M9B4"/>
<evidence type="ECO:0000256" key="1">
    <source>
        <dbReference type="SAM" id="MobiDB-lite"/>
    </source>
</evidence>
<gene>
    <name evidence="2" type="ORF">GRF29_1g1275275</name>
</gene>